<feature type="region of interest" description="Disordered" evidence="7">
    <location>
        <begin position="946"/>
        <end position="1015"/>
    </location>
</feature>
<feature type="transmembrane region" description="Helical" evidence="8">
    <location>
        <begin position="446"/>
        <end position="471"/>
    </location>
</feature>
<reference evidence="12 13" key="1">
    <citation type="journal article" date="2019" name="Fungal Biol. Biotechnol.">
        <title>Draft genome sequence of fastidious pathogen Ceratobasidium theobromae, which causes vascular-streak dieback in Theobroma cacao.</title>
        <authorList>
            <person name="Ali S.S."/>
            <person name="Asman A."/>
            <person name="Shao J."/>
            <person name="Firmansyah A.P."/>
            <person name="Susilo A.W."/>
            <person name="Rosmana A."/>
            <person name="McMahon P."/>
            <person name="Junaid M."/>
            <person name="Guest D."/>
            <person name="Kheng T.Y."/>
            <person name="Meinhardt L.W."/>
            <person name="Bailey B.A."/>
        </authorList>
    </citation>
    <scope>NUCLEOTIDE SEQUENCE [LARGE SCALE GENOMIC DNA]</scope>
    <source>
        <strain evidence="12 13">CT2</strain>
    </source>
</reference>
<comment type="subcellular location">
    <subcellularLocation>
        <location evidence="1">Membrane</location>
        <topology evidence="1">Multi-pass membrane protein</topology>
    </subcellularLocation>
</comment>
<evidence type="ECO:0000256" key="5">
    <source>
        <dbReference type="ARBA" id="ARBA00022989"/>
    </source>
</evidence>
<feature type="transmembrane region" description="Helical" evidence="8">
    <location>
        <begin position="722"/>
        <end position="742"/>
    </location>
</feature>
<comment type="similarity">
    <text evidence="2">Belongs to the CSC1 (TC 1.A.17) family.</text>
</comment>
<keyword evidence="6 8" id="KW-0472">Membrane</keyword>
<evidence type="ECO:0000259" key="11">
    <source>
        <dbReference type="Pfam" id="PF14703"/>
    </source>
</evidence>
<gene>
    <name evidence="12" type="ORF">CTheo_6808</name>
</gene>
<evidence type="ECO:0000256" key="7">
    <source>
        <dbReference type="SAM" id="MobiDB-lite"/>
    </source>
</evidence>
<keyword evidence="5 8" id="KW-1133">Transmembrane helix</keyword>
<feature type="transmembrane region" description="Helical" evidence="8">
    <location>
        <begin position="538"/>
        <end position="559"/>
    </location>
</feature>
<evidence type="ECO:0000313" key="13">
    <source>
        <dbReference type="Proteomes" id="UP000383932"/>
    </source>
</evidence>
<comment type="caution">
    <text evidence="12">The sequence shown here is derived from an EMBL/GenBank/DDBJ whole genome shotgun (WGS) entry which is preliminary data.</text>
</comment>
<feature type="transmembrane region" description="Helical" evidence="8">
    <location>
        <begin position="120"/>
        <end position="141"/>
    </location>
</feature>
<evidence type="ECO:0000256" key="4">
    <source>
        <dbReference type="ARBA" id="ARBA00022692"/>
    </source>
</evidence>
<sequence length="1015" mass="114710">MSMVWLSDALDGLAFEDPGEIIIPGTPPTQKFEGQWFTTQLTLSLGIGFGSFLIFSLCRTRWPVLFAPRTKLKGFSPHEAHTHQSFAAWIMPMWRTPEFTVLQTVGLDAAVLLSFFKMSFYLFSTCSILAIGIIMPMNYYLNGKPTGDPDDDSDWPSPSLFRLLTTPPNNSIPLAAFTPTKPRQGSWLDLINDASSHLTVHLLMTYLFTGLTLRFCARNYSRFVRARQLYSLELVHSIPARTVMCTRLPHHLRGERTLANYFENMNLRVESVSLCRAVDSLDTLLAKRTAALLRLENAWTDYVGNPSTVESYDPSLNVRGDAVSSRVANEDGGESGGLPRLVVPHRPRPTLRPSLFGRRVDALEWLEAKFREADEAVRRKRRLGKFDSTDVAFVTFEEMASAQIATQVEHNLPSTHIITIPAPEPRDIYWPNVQLSPRATLFRETIVLGFMGLLLSFWSVPVAGLASLLSYKEIKKVMPWLAKLIDKDPRIQALVQNSLPSFTVTAMNSLLPFLLEALSYLQGNKARSWTEYALLKKYFLFLLINVVFIFLLASTYWALVRDLAGAPIKVPEKLAQALQKGQARHFFLSYVMLQGLGIMPLQLLNIGIIVPRMIYQTFTKTPRDYAELNAPPMINYGAVYPLAILVFVITIIYSIIQPLILIFGAVYFGMAYLVYKYKLMFVFYKPAESRGEAWPITFRRLMWGLTLFQTFMTGIFTLKQSFVLASLMSPLILGTLWWAWWINKEYTPLSTYVSLSAVCEVQKGTEEEVARMRRGEAVSASQSHLNKRRYAQNDETLYVAPEDQRTDYSQQPMANWYWGVLNTGRRRYGHPALTGVLPTPWLPLKKGQTLANYIEAQSSEDGHGDKGDAVVLTLRKRPRRDARQSSRAHTPGPATRLNGSSRGAPDQIDNPWREESTDSRPGNGSQELHRRLSFDQATGIIMLPEDSDWMGEDESSSDDVPGPMPTESSTRQSLGEEGSLPVPTPRSPTSQNRHSTYYHHPERRRSRMPGGFPRS</sequence>
<accession>A0A5N5QE07</accession>
<evidence type="ECO:0000256" key="3">
    <source>
        <dbReference type="ARBA" id="ARBA00022448"/>
    </source>
</evidence>
<evidence type="ECO:0000256" key="2">
    <source>
        <dbReference type="ARBA" id="ARBA00007779"/>
    </source>
</evidence>
<dbReference type="InterPro" id="IPR027815">
    <property type="entry name" value="CSC1/OSCA1-like_cyt"/>
</dbReference>
<protein>
    <submittedName>
        <fullName evidence="12">Membrane protein</fullName>
    </submittedName>
</protein>
<proteinExistence type="inferred from homology"/>
<dbReference type="InterPro" id="IPR032880">
    <property type="entry name" value="CSC1/OSCA1-like_N"/>
</dbReference>
<feature type="compositionally biased region" description="Acidic residues" evidence="7">
    <location>
        <begin position="946"/>
        <end position="957"/>
    </location>
</feature>
<dbReference type="PANTHER" id="PTHR13018">
    <property type="entry name" value="PROBABLE MEMBRANE PROTEIN DUF221-RELATED"/>
    <property type="match status" value="1"/>
</dbReference>
<dbReference type="EMBL" id="SSOP01000233">
    <property type="protein sequence ID" value="KAB5589753.1"/>
    <property type="molecule type" value="Genomic_DNA"/>
</dbReference>
<organism evidence="12 13">
    <name type="scientific">Ceratobasidium theobromae</name>
    <dbReference type="NCBI Taxonomy" id="1582974"/>
    <lineage>
        <taxon>Eukaryota</taxon>
        <taxon>Fungi</taxon>
        <taxon>Dikarya</taxon>
        <taxon>Basidiomycota</taxon>
        <taxon>Agaricomycotina</taxon>
        <taxon>Agaricomycetes</taxon>
        <taxon>Cantharellales</taxon>
        <taxon>Ceratobasidiaceae</taxon>
        <taxon>Ceratobasidium</taxon>
    </lineage>
</organism>
<feature type="transmembrane region" description="Helical" evidence="8">
    <location>
        <begin position="587"/>
        <end position="612"/>
    </location>
</feature>
<evidence type="ECO:0000256" key="1">
    <source>
        <dbReference type="ARBA" id="ARBA00004141"/>
    </source>
</evidence>
<dbReference type="Pfam" id="PF14703">
    <property type="entry name" value="PHM7_cyt"/>
    <property type="match status" value="1"/>
</dbReference>
<feature type="domain" description="CSC1/OSCA1-like 7TM region" evidence="9">
    <location>
        <begin position="443"/>
        <end position="716"/>
    </location>
</feature>
<feature type="region of interest" description="Disordered" evidence="7">
    <location>
        <begin position="875"/>
        <end position="930"/>
    </location>
</feature>
<dbReference type="GO" id="GO:0005886">
    <property type="term" value="C:plasma membrane"/>
    <property type="evidence" value="ECO:0007669"/>
    <property type="project" value="TreeGrafter"/>
</dbReference>
<name>A0A5N5QE07_9AGAM</name>
<feature type="transmembrane region" description="Helical" evidence="8">
    <location>
        <begin position="633"/>
        <end position="653"/>
    </location>
</feature>
<dbReference type="PANTHER" id="PTHR13018:SF5">
    <property type="entry name" value="RE44586P"/>
    <property type="match status" value="1"/>
</dbReference>
<dbReference type="InterPro" id="IPR003864">
    <property type="entry name" value="CSC1/OSCA1-like_7TM"/>
</dbReference>
<dbReference type="Pfam" id="PF13967">
    <property type="entry name" value="RSN1_TM"/>
    <property type="match status" value="1"/>
</dbReference>
<dbReference type="Proteomes" id="UP000383932">
    <property type="component" value="Unassembled WGS sequence"/>
</dbReference>
<keyword evidence="3" id="KW-0813">Transport</keyword>
<evidence type="ECO:0000313" key="12">
    <source>
        <dbReference type="EMBL" id="KAB5589753.1"/>
    </source>
</evidence>
<feature type="transmembrane region" description="Helical" evidence="8">
    <location>
        <begin position="198"/>
        <end position="217"/>
    </location>
</feature>
<feature type="transmembrane region" description="Helical" evidence="8">
    <location>
        <begin position="659"/>
        <end position="677"/>
    </location>
</feature>
<dbReference type="InterPro" id="IPR045122">
    <property type="entry name" value="Csc1-like"/>
</dbReference>
<feature type="domain" description="CSC1/OSCA1-like cytosolic" evidence="11">
    <location>
        <begin position="240"/>
        <end position="432"/>
    </location>
</feature>
<feature type="domain" description="CSC1/OSCA1-like N-terminal transmembrane" evidence="10">
    <location>
        <begin position="37"/>
        <end position="218"/>
    </location>
</feature>
<evidence type="ECO:0000256" key="8">
    <source>
        <dbReference type="SAM" id="Phobius"/>
    </source>
</evidence>
<evidence type="ECO:0000259" key="9">
    <source>
        <dbReference type="Pfam" id="PF02714"/>
    </source>
</evidence>
<dbReference type="AlphaFoldDB" id="A0A5N5QE07"/>
<evidence type="ECO:0000256" key="6">
    <source>
        <dbReference type="ARBA" id="ARBA00023136"/>
    </source>
</evidence>
<keyword evidence="13" id="KW-1185">Reference proteome</keyword>
<dbReference type="GO" id="GO:0005227">
    <property type="term" value="F:calcium-activated cation channel activity"/>
    <property type="evidence" value="ECO:0007669"/>
    <property type="project" value="InterPro"/>
</dbReference>
<evidence type="ECO:0000259" key="10">
    <source>
        <dbReference type="Pfam" id="PF13967"/>
    </source>
</evidence>
<keyword evidence="4 8" id="KW-0812">Transmembrane</keyword>
<dbReference type="Pfam" id="PF02714">
    <property type="entry name" value="RSN1_7TM"/>
    <property type="match status" value="1"/>
</dbReference>
<dbReference type="OrthoDB" id="1689567at2759"/>
<feature type="transmembrane region" description="Helical" evidence="8">
    <location>
        <begin position="499"/>
        <end position="518"/>
    </location>
</feature>
<feature type="transmembrane region" description="Helical" evidence="8">
    <location>
        <begin position="37"/>
        <end position="58"/>
    </location>
</feature>